<comment type="caution">
    <text evidence="2">The sequence shown here is derived from an EMBL/GenBank/DDBJ whole genome shotgun (WGS) entry which is preliminary data.</text>
</comment>
<feature type="transmembrane region" description="Helical" evidence="1">
    <location>
        <begin position="12"/>
        <end position="32"/>
    </location>
</feature>
<evidence type="ECO:0000313" key="3">
    <source>
        <dbReference type="Proteomes" id="UP000823914"/>
    </source>
</evidence>
<organism evidence="2 3">
    <name type="scientific">Candidatus Treponema excrementipullorum</name>
    <dbReference type="NCBI Taxonomy" id="2838768"/>
    <lineage>
        <taxon>Bacteria</taxon>
        <taxon>Pseudomonadati</taxon>
        <taxon>Spirochaetota</taxon>
        <taxon>Spirochaetia</taxon>
        <taxon>Spirochaetales</taxon>
        <taxon>Treponemataceae</taxon>
        <taxon>Treponema</taxon>
    </lineage>
</organism>
<sequence length="188" mass="22565">MNKKIKYSLIALFKYSFIFLFLIITLLILFIFKEAYEQKYEPRGYTSPYNKDVSFCFTQIPADDFFLTIQSMIIRAKAIRNVRGISFITVYFDNDNHIKSFEATFVLKNRQLFRGFMTVESNGSALQEYYYYKYSEKYKISDYDNILMQCQSFKEMIPFQRFVQKAVITDRKISFYNNDNLVSEYNCE</sequence>
<keyword evidence="1" id="KW-0472">Membrane</keyword>
<reference evidence="2" key="1">
    <citation type="journal article" date="2021" name="PeerJ">
        <title>Extensive microbial diversity within the chicken gut microbiome revealed by metagenomics and culture.</title>
        <authorList>
            <person name="Gilroy R."/>
            <person name="Ravi A."/>
            <person name="Getino M."/>
            <person name="Pursley I."/>
            <person name="Horton D.L."/>
            <person name="Alikhan N.F."/>
            <person name="Baker D."/>
            <person name="Gharbi K."/>
            <person name="Hall N."/>
            <person name="Watson M."/>
            <person name="Adriaenssens E.M."/>
            <person name="Foster-Nyarko E."/>
            <person name="Jarju S."/>
            <person name="Secka A."/>
            <person name="Antonio M."/>
            <person name="Oren A."/>
            <person name="Chaudhuri R.R."/>
            <person name="La Ragione R."/>
            <person name="Hildebrand F."/>
            <person name="Pallen M.J."/>
        </authorList>
    </citation>
    <scope>NUCLEOTIDE SEQUENCE</scope>
    <source>
        <strain evidence="2">Gambia15-2214</strain>
    </source>
</reference>
<reference evidence="2" key="2">
    <citation type="submission" date="2021-04" db="EMBL/GenBank/DDBJ databases">
        <authorList>
            <person name="Gilroy R."/>
        </authorList>
    </citation>
    <scope>NUCLEOTIDE SEQUENCE</scope>
    <source>
        <strain evidence="2">Gambia15-2214</strain>
    </source>
</reference>
<dbReference type="AlphaFoldDB" id="A0A9E2L4E0"/>
<dbReference type="Proteomes" id="UP000823914">
    <property type="component" value="Unassembled WGS sequence"/>
</dbReference>
<gene>
    <name evidence="2" type="ORF">IAA16_08780</name>
</gene>
<dbReference type="EMBL" id="JAHLFV010000204">
    <property type="protein sequence ID" value="MBU3850647.1"/>
    <property type="molecule type" value="Genomic_DNA"/>
</dbReference>
<proteinExistence type="predicted"/>
<name>A0A9E2L4E0_9SPIR</name>
<protein>
    <submittedName>
        <fullName evidence="2">Uncharacterized protein</fullName>
    </submittedName>
</protein>
<evidence type="ECO:0000256" key="1">
    <source>
        <dbReference type="SAM" id="Phobius"/>
    </source>
</evidence>
<accession>A0A9E2L4E0</accession>
<keyword evidence="1" id="KW-0812">Transmembrane</keyword>
<keyword evidence="1" id="KW-1133">Transmembrane helix</keyword>
<evidence type="ECO:0000313" key="2">
    <source>
        <dbReference type="EMBL" id="MBU3850647.1"/>
    </source>
</evidence>